<evidence type="ECO:0000256" key="2">
    <source>
        <dbReference type="ARBA" id="ARBA00004880"/>
    </source>
</evidence>
<dbReference type="InterPro" id="IPR002195">
    <property type="entry name" value="Dihydroorotase_CS"/>
</dbReference>
<feature type="modified residue" description="N6-carboxylysine" evidence="10">
    <location>
        <position position="132"/>
    </location>
</feature>
<dbReference type="EC" id="3.5.2.3" evidence="4 10"/>
<feature type="binding site" description="via carbamate group" evidence="10">
    <location>
        <position position="132"/>
    </location>
    <ligand>
        <name>Zn(2+)</name>
        <dbReference type="ChEBI" id="CHEBI:29105"/>
        <label>2</label>
    </ligand>
</feature>
<feature type="binding site" evidence="10">
    <location>
        <position position="287"/>
    </location>
    <ligand>
        <name>substrate</name>
    </ligand>
</feature>
<comment type="similarity">
    <text evidence="3 10 11">Belongs to the metallo-dependent hydrolases superfamily. DHOase family. Class II DHOase subfamily.</text>
</comment>
<dbReference type="PROSITE" id="PS00483">
    <property type="entry name" value="DIHYDROOROTASE_2"/>
    <property type="match status" value="1"/>
</dbReference>
<evidence type="ECO:0000256" key="10">
    <source>
        <dbReference type="HAMAP-Rule" id="MF_00219"/>
    </source>
</evidence>
<dbReference type="Pfam" id="PF01979">
    <property type="entry name" value="Amidohydro_1"/>
    <property type="match status" value="1"/>
</dbReference>
<evidence type="ECO:0000313" key="14">
    <source>
        <dbReference type="Proteomes" id="UP000007437"/>
    </source>
</evidence>
<proteinExistence type="inferred from homology"/>
<dbReference type="SUPFAM" id="SSF51556">
    <property type="entry name" value="Metallo-dependent hydrolases"/>
    <property type="match status" value="1"/>
</dbReference>
<dbReference type="PANTHER" id="PTHR43137:SF1">
    <property type="entry name" value="DIHYDROOROTASE"/>
    <property type="match status" value="1"/>
</dbReference>
<dbReference type="InterPro" id="IPR006680">
    <property type="entry name" value="Amidohydro-rel"/>
</dbReference>
<evidence type="ECO:0000256" key="6">
    <source>
        <dbReference type="ARBA" id="ARBA00022801"/>
    </source>
</evidence>
<dbReference type="Gene3D" id="3.20.20.140">
    <property type="entry name" value="Metal-dependent hydrolases"/>
    <property type="match status" value="1"/>
</dbReference>
<evidence type="ECO:0000256" key="5">
    <source>
        <dbReference type="ARBA" id="ARBA00022723"/>
    </source>
</evidence>
<dbReference type="GO" id="GO:0005829">
    <property type="term" value="C:cytosol"/>
    <property type="evidence" value="ECO:0007669"/>
    <property type="project" value="TreeGrafter"/>
</dbReference>
<dbReference type="CDD" id="cd01294">
    <property type="entry name" value="DHOase"/>
    <property type="match status" value="1"/>
</dbReference>
<dbReference type="GO" id="GO:0044205">
    <property type="term" value="P:'de novo' UMP biosynthetic process"/>
    <property type="evidence" value="ECO:0007669"/>
    <property type="project" value="UniProtKB-UniRule"/>
</dbReference>
<accession>E5ALN6</accession>
<comment type="function">
    <text evidence="1 10">Catalyzes the reversible cyclization of carbamoyl aspartate to dihydroorotate.</text>
</comment>
<evidence type="ECO:0000256" key="4">
    <source>
        <dbReference type="ARBA" id="ARBA00012860"/>
    </source>
</evidence>
<name>E5ALN6_MYCRK</name>
<keyword evidence="7 10" id="KW-0862">Zinc</keyword>
<organism evidence="13 14">
    <name type="scientific">Mycetohabitans rhizoxinica (strain DSM 19002 / CIP 109453 / HKI 454)</name>
    <name type="common">Paraburkholderia rhizoxinica</name>
    <dbReference type="NCBI Taxonomy" id="882378"/>
    <lineage>
        <taxon>Bacteria</taxon>
        <taxon>Pseudomonadati</taxon>
        <taxon>Pseudomonadota</taxon>
        <taxon>Betaproteobacteria</taxon>
        <taxon>Burkholderiales</taxon>
        <taxon>Burkholderiaceae</taxon>
        <taxon>Mycetohabitans</taxon>
    </lineage>
</organism>
<dbReference type="InterPro" id="IPR004721">
    <property type="entry name" value="DHOdimr"/>
</dbReference>
<dbReference type="HAMAP" id="MF_00219">
    <property type="entry name" value="PyrC_classII"/>
    <property type="match status" value="1"/>
</dbReference>
<dbReference type="eggNOG" id="COG0418">
    <property type="taxonomic scope" value="Bacteria"/>
</dbReference>
<reference evidence="13 14" key="1">
    <citation type="journal article" date="2011" name="J. Bacteriol.">
        <title>Complete genome sequence of Burkholderia rhizoxinica, an endosymbiont of Rhizopus microsporus.</title>
        <authorList>
            <person name="Lackner G."/>
            <person name="Moebius N."/>
            <person name="Partida-Martinez L."/>
            <person name="Hertweck C."/>
        </authorList>
    </citation>
    <scope>NUCLEOTIDE SEQUENCE [LARGE SCALE GENOMIC DNA]</scope>
    <source>
        <strain evidence="14">DSM 19002 / CIP 109453 / HKI 454</strain>
    </source>
</reference>
<dbReference type="KEGG" id="brh:RBRH_02074"/>
<dbReference type="PROSITE" id="PS00482">
    <property type="entry name" value="DIHYDROOROTASE_1"/>
    <property type="match status" value="1"/>
</dbReference>
<feature type="binding site" evidence="10">
    <location>
        <position position="299"/>
    </location>
    <ligand>
        <name>substrate</name>
    </ligand>
</feature>
<feature type="binding site" evidence="10">
    <location>
        <begin position="45"/>
        <end position="47"/>
    </location>
    <ligand>
        <name>substrate</name>
    </ligand>
</feature>
<feature type="binding site" evidence="10">
    <location>
        <position position="283"/>
    </location>
    <ligand>
        <name>Zn(2+)</name>
        <dbReference type="ChEBI" id="CHEBI:29105"/>
        <label>1</label>
    </ligand>
</feature>
<feature type="binding site" evidence="10">
    <location>
        <position position="43"/>
    </location>
    <ligand>
        <name>Zn(2+)</name>
        <dbReference type="ChEBI" id="CHEBI:29105"/>
        <label>1</label>
    </ligand>
</feature>
<dbReference type="HOGENOM" id="CLU_041558_1_0_4"/>
<evidence type="ECO:0000256" key="7">
    <source>
        <dbReference type="ARBA" id="ARBA00022833"/>
    </source>
</evidence>
<dbReference type="Proteomes" id="UP000007437">
    <property type="component" value="Chromosome"/>
</dbReference>
<dbReference type="GO" id="GO:0008270">
    <property type="term" value="F:zinc ion binding"/>
    <property type="evidence" value="ECO:0007669"/>
    <property type="project" value="UniProtKB-UniRule"/>
</dbReference>
<feature type="active site" evidence="10">
    <location>
        <position position="283"/>
    </location>
</feature>
<feature type="binding site" description="via carbamate group" evidence="10">
    <location>
        <position position="132"/>
    </location>
    <ligand>
        <name>Zn(2+)</name>
        <dbReference type="ChEBI" id="CHEBI:29105"/>
        <label>1</label>
    </ligand>
</feature>
<keyword evidence="6 10" id="KW-0378">Hydrolase</keyword>
<evidence type="ECO:0000256" key="11">
    <source>
        <dbReference type="RuleBase" id="RU003440"/>
    </source>
</evidence>
<feature type="binding site" evidence="10">
    <location>
        <position position="255"/>
    </location>
    <ligand>
        <name>substrate</name>
    </ligand>
</feature>
<evidence type="ECO:0000256" key="9">
    <source>
        <dbReference type="ARBA" id="ARBA00048492"/>
    </source>
</evidence>
<keyword evidence="5 10" id="KW-0479">Metal-binding</keyword>
<gene>
    <name evidence="10" type="primary">pyrC</name>
    <name evidence="13" type="ordered locus">RBRH_02074</name>
</gene>
<feature type="domain" description="Amidohydrolase-related" evidence="12">
    <location>
        <begin position="41"/>
        <end position="339"/>
    </location>
</feature>
<comment type="cofactor">
    <cofactor evidence="10 11">
        <name>Zn(2+)</name>
        <dbReference type="ChEBI" id="CHEBI:29105"/>
    </cofactor>
    <text evidence="10 11">Binds 2 Zn(2+) ions per subunit.</text>
</comment>
<dbReference type="GO" id="GO:0006207">
    <property type="term" value="P:'de novo' pyrimidine nucleobase biosynthetic process"/>
    <property type="evidence" value="ECO:0007669"/>
    <property type="project" value="TreeGrafter"/>
</dbReference>
<dbReference type="PANTHER" id="PTHR43137">
    <property type="entry name" value="DIHYDROOROTASE"/>
    <property type="match status" value="1"/>
</dbReference>
<dbReference type="FunFam" id="3.20.20.140:FF:000006">
    <property type="entry name" value="Dihydroorotase"/>
    <property type="match status" value="1"/>
</dbReference>
<feature type="binding site" evidence="10">
    <location>
        <position position="169"/>
    </location>
    <ligand>
        <name>substrate</name>
    </ligand>
</feature>
<evidence type="ECO:0000256" key="3">
    <source>
        <dbReference type="ARBA" id="ARBA00005631"/>
    </source>
</evidence>
<evidence type="ECO:0000259" key="12">
    <source>
        <dbReference type="Pfam" id="PF01979"/>
    </source>
</evidence>
<dbReference type="PIRSF" id="PIRSF001237">
    <property type="entry name" value="DHOdimr"/>
    <property type="match status" value="1"/>
</dbReference>
<comment type="subunit">
    <text evidence="10">Homodimer.</text>
</comment>
<feature type="binding site" evidence="10">
    <location>
        <position position="71"/>
    </location>
    <ligand>
        <name>substrate</name>
    </ligand>
</feature>
<comment type="catalytic activity">
    <reaction evidence="9 10 11">
        <text>(S)-dihydroorotate + H2O = N-carbamoyl-L-aspartate + H(+)</text>
        <dbReference type="Rhea" id="RHEA:24296"/>
        <dbReference type="ChEBI" id="CHEBI:15377"/>
        <dbReference type="ChEBI" id="CHEBI:15378"/>
        <dbReference type="ChEBI" id="CHEBI:30864"/>
        <dbReference type="ChEBI" id="CHEBI:32814"/>
        <dbReference type="EC" id="3.5.2.3"/>
    </reaction>
</comment>
<dbReference type="GO" id="GO:0004151">
    <property type="term" value="F:dihydroorotase activity"/>
    <property type="evidence" value="ECO:0007669"/>
    <property type="project" value="UniProtKB-UniRule"/>
</dbReference>
<dbReference type="EMBL" id="FR687359">
    <property type="protein sequence ID" value="CBW76057.1"/>
    <property type="molecule type" value="Genomic_DNA"/>
</dbReference>
<evidence type="ECO:0000313" key="13">
    <source>
        <dbReference type="EMBL" id="CBW76057.1"/>
    </source>
</evidence>
<dbReference type="UniPathway" id="UPA00070">
    <property type="reaction ID" value="UER00117"/>
</dbReference>
<dbReference type="STRING" id="882378.RBRH_02074"/>
<feature type="binding site" evidence="10">
    <location>
        <position position="169"/>
    </location>
    <ligand>
        <name>Zn(2+)</name>
        <dbReference type="ChEBI" id="CHEBI:29105"/>
        <label>2</label>
    </ligand>
</feature>
<keyword evidence="8 10" id="KW-0665">Pyrimidine biosynthesis</keyword>
<comment type="pathway">
    <text evidence="2 10 11">Pyrimidine metabolism; UMP biosynthesis via de novo pathway; (S)-dihydroorotate from bicarbonate: step 3/3.</text>
</comment>
<dbReference type="AlphaFoldDB" id="E5ALN6"/>
<sequence>MRDAHAQLPIDMNLSQSHSTVAGVGAGASGNATLTLARPDDWHLHVRDGAMLEAVLPHTARQFGRAIIMPNLKPPVTTTAQAGAYRQRILAARPVQGPGAAFEPLMTLYLTDNTPPDEVRRARESGFVHGVKLYPAGATTHSDAGVTDLRHCTATLEVLQQTGLPLLVHGEVTDPSIDVFDREKVFIDRVLEPLRRDFPALKVVFEHITTRDAAQYVRDADAAPGTLGATITAHHLLLNRNAMLVGGIRPHYYCLPVLKREAHRVALVEAATSGHPRFFLGTDSAPHPKGLKEHACGCAGCYTALHALELYAQAFDEAGALDRLEGFASFHGADFYGLPRATDTVTLERASWTLPEAIDAGGISVVPLKAGEALGWKLR</sequence>
<dbReference type="InterPro" id="IPR032466">
    <property type="entry name" value="Metal_Hydrolase"/>
</dbReference>
<evidence type="ECO:0000256" key="8">
    <source>
        <dbReference type="ARBA" id="ARBA00022975"/>
    </source>
</evidence>
<evidence type="ECO:0000256" key="1">
    <source>
        <dbReference type="ARBA" id="ARBA00002368"/>
    </source>
</evidence>
<feature type="binding site" evidence="10">
    <location>
        <position position="207"/>
    </location>
    <ligand>
        <name>Zn(2+)</name>
        <dbReference type="ChEBI" id="CHEBI:29105"/>
        <label>2</label>
    </ligand>
</feature>
<dbReference type="NCBIfam" id="TIGR00856">
    <property type="entry name" value="pyrC_dimer"/>
    <property type="match status" value="1"/>
</dbReference>
<feature type="binding site" evidence="10">
    <location>
        <position position="45"/>
    </location>
    <ligand>
        <name>Zn(2+)</name>
        <dbReference type="ChEBI" id="CHEBI:29105"/>
        <label>1</label>
    </ligand>
</feature>
<protein>
    <recommendedName>
        <fullName evidence="4 10">Dihydroorotase</fullName>
        <shortName evidence="10">DHOase</shortName>
        <ecNumber evidence="4 10">3.5.2.3</ecNumber>
    </recommendedName>
</protein>